<evidence type="ECO:0000256" key="6">
    <source>
        <dbReference type="ARBA" id="ARBA00023717"/>
    </source>
</evidence>
<name>J4TIU2_9MYCO</name>
<evidence type="ECO:0000256" key="3">
    <source>
        <dbReference type="ARBA" id="ARBA00022832"/>
    </source>
</evidence>
<dbReference type="GO" id="GO:0004300">
    <property type="term" value="F:enoyl-CoA hydratase activity"/>
    <property type="evidence" value="ECO:0007669"/>
    <property type="project" value="UniProtKB-EC"/>
</dbReference>
<proteinExistence type="inferred from homology"/>
<dbReference type="RefSeq" id="WP_007769986.1">
    <property type="nucleotide sequence ID" value="NZ_AFVW02000002.1"/>
</dbReference>
<dbReference type="eggNOG" id="COG1024">
    <property type="taxonomic scope" value="Bacteria"/>
</dbReference>
<dbReference type="Pfam" id="PF00378">
    <property type="entry name" value="ECH_1"/>
    <property type="match status" value="1"/>
</dbReference>
<comment type="caution">
    <text evidence="8">The sequence shown here is derived from an EMBL/GenBank/DDBJ whole genome shotgun (WGS) entry which is preliminary data.</text>
</comment>
<protein>
    <submittedName>
        <fullName evidence="8">Carnitinyl-CoA dehydratase CaiD</fullName>
    </submittedName>
</protein>
<dbReference type="GeneID" id="31526375"/>
<keyword evidence="4" id="KW-0443">Lipid metabolism</keyword>
<dbReference type="OrthoDB" id="4284283at2"/>
<evidence type="ECO:0000256" key="7">
    <source>
        <dbReference type="RuleBase" id="RU003707"/>
    </source>
</evidence>
<dbReference type="PANTHER" id="PTHR43802:SF1">
    <property type="entry name" value="IP11341P-RELATED"/>
    <property type="match status" value="1"/>
</dbReference>
<dbReference type="NCBIfam" id="NF006100">
    <property type="entry name" value="PRK08252.1"/>
    <property type="match status" value="1"/>
</dbReference>
<evidence type="ECO:0000313" key="9">
    <source>
        <dbReference type="Proteomes" id="UP000006455"/>
    </source>
</evidence>
<dbReference type="InterPro" id="IPR001753">
    <property type="entry name" value="Enoyl-CoA_hydra/iso"/>
</dbReference>
<dbReference type="AlphaFoldDB" id="J4TIU2"/>
<dbReference type="InterPro" id="IPR014748">
    <property type="entry name" value="Enoyl-CoA_hydra_C"/>
</dbReference>
<dbReference type="STRING" id="1041522.GCA_002105755_02126"/>
<dbReference type="Gene3D" id="3.90.226.10">
    <property type="entry name" value="2-enoyl-CoA Hydratase, Chain A, domain 1"/>
    <property type="match status" value="1"/>
</dbReference>
<reference evidence="8 9" key="1">
    <citation type="journal article" date="2011" name="J. Bacteriol.">
        <title>Genome sequence of the Mycobacterium colombiense type strain, CECT 3035.</title>
        <authorList>
            <person name="Gonzalez-Perez M."/>
            <person name="Murcia M.I."/>
            <person name="Landsman D."/>
            <person name="Jordan I.K."/>
            <person name="Marino-Ramirez L."/>
        </authorList>
    </citation>
    <scope>NUCLEOTIDE SEQUENCE [LARGE SCALE GENOMIC DNA]</scope>
    <source>
        <strain evidence="8 9">CECT 3035</strain>
    </source>
</reference>
<dbReference type="InterPro" id="IPR029045">
    <property type="entry name" value="ClpP/crotonase-like_dom_sf"/>
</dbReference>
<comment type="similarity">
    <text evidence="2 7">Belongs to the enoyl-CoA hydratase/isomerase family.</text>
</comment>
<evidence type="ECO:0000256" key="1">
    <source>
        <dbReference type="ARBA" id="ARBA00002994"/>
    </source>
</evidence>
<dbReference type="InterPro" id="IPR018376">
    <property type="entry name" value="Enoyl-CoA_hyd/isom_CS"/>
</dbReference>
<dbReference type="EMBL" id="AFVW02000002">
    <property type="protein sequence ID" value="EJO89473.1"/>
    <property type="molecule type" value="Genomic_DNA"/>
</dbReference>
<evidence type="ECO:0000313" key="8">
    <source>
        <dbReference type="EMBL" id="EJO89473.1"/>
    </source>
</evidence>
<evidence type="ECO:0000256" key="4">
    <source>
        <dbReference type="ARBA" id="ARBA00023098"/>
    </source>
</evidence>
<accession>J4TIU2</accession>
<dbReference type="Gene3D" id="1.10.12.10">
    <property type="entry name" value="Lyase 2-enoyl-coa Hydratase, Chain A, domain 2"/>
    <property type="match status" value="1"/>
</dbReference>
<organism evidence="8 9">
    <name type="scientific">Mycobacterium colombiense CECT 3035</name>
    <dbReference type="NCBI Taxonomy" id="1041522"/>
    <lineage>
        <taxon>Bacteria</taxon>
        <taxon>Bacillati</taxon>
        <taxon>Actinomycetota</taxon>
        <taxon>Actinomycetes</taxon>
        <taxon>Mycobacteriales</taxon>
        <taxon>Mycobacteriaceae</taxon>
        <taxon>Mycobacterium</taxon>
        <taxon>Mycobacterium avium complex (MAC)</taxon>
    </lineage>
</organism>
<dbReference type="PROSITE" id="PS00166">
    <property type="entry name" value="ENOYL_COA_HYDRATASE"/>
    <property type="match status" value="1"/>
</dbReference>
<dbReference type="Proteomes" id="UP000006455">
    <property type="component" value="Unassembled WGS sequence"/>
</dbReference>
<dbReference type="GO" id="GO:0006631">
    <property type="term" value="P:fatty acid metabolic process"/>
    <property type="evidence" value="ECO:0007669"/>
    <property type="project" value="UniProtKB-KW"/>
</dbReference>
<evidence type="ECO:0000256" key="5">
    <source>
        <dbReference type="ARBA" id="ARBA00023709"/>
    </source>
</evidence>
<dbReference type="CDD" id="cd06558">
    <property type="entry name" value="crotonase-like"/>
    <property type="match status" value="1"/>
</dbReference>
<sequence length="256" mass="26376">MTSTGDVTVAIDDGVMVVTIDRPAQRNAMTKDAAERIAAAMEELDSSPDIAVGVLTGAGGTFCAGMDLKRFAAGEVPRVPGRGFAGLTEAPPAKPLIAAVEGWALGGGFEIVLACDMVIAGQSARFGLPEVKRGLVARGGGAVRLPRRLPRAIALQVLLTGEPLDAGTARHFGLVNEVVEDGQALAAGLGLARSIARNAPLAVAAAKRIAVESEDWVASELFTGQQPIVEPVFSSADAAEGAKAFAERRTPIWTGR</sequence>
<keyword evidence="3" id="KW-0276">Fatty acid metabolism</keyword>
<comment type="catalytic activity">
    <reaction evidence="6">
        <text>a 4-saturated-(3S)-3-hydroxyacyl-CoA = a (3E)-enoyl-CoA + H2O</text>
        <dbReference type="Rhea" id="RHEA:20724"/>
        <dbReference type="ChEBI" id="CHEBI:15377"/>
        <dbReference type="ChEBI" id="CHEBI:58521"/>
        <dbReference type="ChEBI" id="CHEBI:137480"/>
        <dbReference type="EC" id="4.2.1.17"/>
    </reaction>
</comment>
<dbReference type="PANTHER" id="PTHR43802">
    <property type="entry name" value="ENOYL-COA HYDRATASE"/>
    <property type="match status" value="1"/>
</dbReference>
<evidence type="ECO:0000256" key="2">
    <source>
        <dbReference type="ARBA" id="ARBA00005254"/>
    </source>
</evidence>
<comment type="function">
    <text evidence="1">Could possibly oxidize fatty acids using specific components.</text>
</comment>
<gene>
    <name evidence="8" type="ORF">MCOL_V204770</name>
</gene>
<comment type="catalytic activity">
    <reaction evidence="5">
        <text>a (3S)-3-hydroxyacyl-CoA = a (2E)-enoyl-CoA + H2O</text>
        <dbReference type="Rhea" id="RHEA:16105"/>
        <dbReference type="ChEBI" id="CHEBI:15377"/>
        <dbReference type="ChEBI" id="CHEBI:57318"/>
        <dbReference type="ChEBI" id="CHEBI:58856"/>
        <dbReference type="EC" id="4.2.1.17"/>
    </reaction>
</comment>
<dbReference type="SUPFAM" id="SSF52096">
    <property type="entry name" value="ClpP/crotonase"/>
    <property type="match status" value="1"/>
</dbReference>